<dbReference type="SUPFAM" id="SSF52980">
    <property type="entry name" value="Restriction endonuclease-like"/>
    <property type="match status" value="1"/>
</dbReference>
<evidence type="ECO:0000256" key="8">
    <source>
        <dbReference type="ARBA" id="ARBA00048988"/>
    </source>
</evidence>
<dbReference type="Gene3D" id="3.40.50.300">
    <property type="entry name" value="P-loop containing nucleotide triphosphate hydrolases"/>
    <property type="match status" value="3"/>
</dbReference>
<dbReference type="EC" id="5.6.2.4" evidence="7"/>
<evidence type="ECO:0000256" key="10">
    <source>
        <dbReference type="SAM" id="MobiDB-lite"/>
    </source>
</evidence>
<feature type="region of interest" description="Disordered" evidence="10">
    <location>
        <begin position="283"/>
        <end position="307"/>
    </location>
</feature>
<evidence type="ECO:0000256" key="3">
    <source>
        <dbReference type="ARBA" id="ARBA00022806"/>
    </source>
</evidence>
<dbReference type="SUPFAM" id="SSF52540">
    <property type="entry name" value="P-loop containing nucleoside triphosphate hydrolases"/>
    <property type="match status" value="2"/>
</dbReference>
<dbReference type="GO" id="GO:0003677">
    <property type="term" value="F:DNA binding"/>
    <property type="evidence" value="ECO:0007669"/>
    <property type="project" value="InterPro"/>
</dbReference>
<keyword evidence="3 9" id="KW-0347">Helicase</keyword>
<feature type="domain" description="UvrD-like helicase C-terminal" evidence="12">
    <location>
        <begin position="756"/>
        <end position="1009"/>
    </location>
</feature>
<feature type="domain" description="UvrD-like helicase ATP-binding" evidence="11">
    <location>
        <begin position="1"/>
        <end position="507"/>
    </location>
</feature>
<feature type="compositionally biased region" description="Low complexity" evidence="10">
    <location>
        <begin position="730"/>
        <end position="744"/>
    </location>
</feature>
<feature type="region of interest" description="Disordered" evidence="10">
    <location>
        <begin position="718"/>
        <end position="752"/>
    </location>
</feature>
<dbReference type="InterPro" id="IPR011335">
    <property type="entry name" value="Restrct_endonuc-II-like"/>
</dbReference>
<dbReference type="CDD" id="cd01038">
    <property type="entry name" value="Endonuclease_DUF559"/>
    <property type="match status" value="1"/>
</dbReference>
<dbReference type="InterPro" id="IPR000212">
    <property type="entry name" value="DNA_helicase_UvrD/REP"/>
</dbReference>
<comment type="catalytic activity">
    <reaction evidence="6">
        <text>Couples ATP hydrolysis with the unwinding of duplex DNA by translocating in the 3'-5' direction.</text>
        <dbReference type="EC" id="5.6.2.4"/>
    </reaction>
</comment>
<evidence type="ECO:0000313" key="13">
    <source>
        <dbReference type="EMBL" id="RTQ51546.1"/>
    </source>
</evidence>
<dbReference type="EMBL" id="RXOF01000003">
    <property type="protein sequence ID" value="RTQ51546.1"/>
    <property type="molecule type" value="Genomic_DNA"/>
</dbReference>
<evidence type="ECO:0000256" key="4">
    <source>
        <dbReference type="ARBA" id="ARBA00022840"/>
    </source>
</evidence>
<accession>A0A3S0HPV3</accession>
<dbReference type="Gene3D" id="1.10.3170.10">
    <property type="entry name" value="Recbcd, chain B, domain 2"/>
    <property type="match status" value="1"/>
</dbReference>
<evidence type="ECO:0000256" key="5">
    <source>
        <dbReference type="ARBA" id="ARBA00023235"/>
    </source>
</evidence>
<dbReference type="GO" id="GO:0016787">
    <property type="term" value="F:hydrolase activity"/>
    <property type="evidence" value="ECO:0007669"/>
    <property type="project" value="UniProtKB-UniRule"/>
</dbReference>
<proteinExistence type="predicted"/>
<keyword evidence="4 9" id="KW-0067">ATP-binding</keyword>
<feature type="region of interest" description="Disordered" evidence="10">
    <location>
        <begin position="542"/>
        <end position="579"/>
    </location>
</feature>
<evidence type="ECO:0000256" key="9">
    <source>
        <dbReference type="PROSITE-ProRule" id="PRU00560"/>
    </source>
</evidence>
<comment type="caution">
    <text evidence="13">The sequence shown here is derived from an EMBL/GenBank/DDBJ whole genome shotgun (WGS) entry which is preliminary data.</text>
</comment>
<dbReference type="Pfam" id="PF13361">
    <property type="entry name" value="UvrD_C"/>
    <property type="match status" value="1"/>
</dbReference>
<feature type="binding site" evidence="9">
    <location>
        <begin position="10"/>
        <end position="17"/>
    </location>
    <ligand>
        <name>ATP</name>
        <dbReference type="ChEBI" id="CHEBI:30616"/>
    </ligand>
</feature>
<evidence type="ECO:0000259" key="11">
    <source>
        <dbReference type="PROSITE" id="PS51198"/>
    </source>
</evidence>
<evidence type="ECO:0000256" key="1">
    <source>
        <dbReference type="ARBA" id="ARBA00022741"/>
    </source>
</evidence>
<keyword evidence="2 9" id="KW-0378">Hydrolase</keyword>
<name>A0A3S0HPV3_9BACT</name>
<reference evidence="13 14" key="1">
    <citation type="submission" date="2018-12" db="EMBL/GenBank/DDBJ databases">
        <title>Hymenobacter gummosus sp. nov., isolated from a spring.</title>
        <authorList>
            <person name="Nie L."/>
        </authorList>
    </citation>
    <scope>NUCLEOTIDE SEQUENCE [LARGE SCALE GENOMIC DNA]</scope>
    <source>
        <strain evidence="13 14">KCTC 52166</strain>
    </source>
</reference>
<dbReference type="PROSITE" id="PS51198">
    <property type="entry name" value="UVRD_HELICASE_ATP_BIND"/>
    <property type="match status" value="1"/>
</dbReference>
<evidence type="ECO:0000256" key="6">
    <source>
        <dbReference type="ARBA" id="ARBA00034617"/>
    </source>
</evidence>
<dbReference type="InterPro" id="IPR014016">
    <property type="entry name" value="UvrD-like_ATP-bd"/>
</dbReference>
<evidence type="ECO:0000256" key="7">
    <source>
        <dbReference type="ARBA" id="ARBA00034808"/>
    </source>
</evidence>
<dbReference type="Pfam" id="PF04480">
    <property type="entry name" value="DUF559"/>
    <property type="match status" value="1"/>
</dbReference>
<dbReference type="Pfam" id="PF00580">
    <property type="entry name" value="UvrD-helicase"/>
    <property type="match status" value="1"/>
</dbReference>
<dbReference type="Gene3D" id="1.10.486.10">
    <property type="entry name" value="PCRA, domain 4"/>
    <property type="match status" value="1"/>
</dbReference>
<dbReference type="InterPro" id="IPR014017">
    <property type="entry name" value="DNA_helicase_UvrD-like_C"/>
</dbReference>
<dbReference type="RefSeq" id="WP_126692437.1">
    <property type="nucleotide sequence ID" value="NZ_RXOF01000003.1"/>
</dbReference>
<organism evidence="13 14">
    <name type="scientific">Hymenobacter gummosus</name>
    <dbReference type="NCBI Taxonomy" id="1776032"/>
    <lineage>
        <taxon>Bacteria</taxon>
        <taxon>Pseudomonadati</taxon>
        <taxon>Bacteroidota</taxon>
        <taxon>Cytophagia</taxon>
        <taxon>Cytophagales</taxon>
        <taxon>Hymenobacteraceae</taxon>
        <taxon>Hymenobacter</taxon>
    </lineage>
</organism>
<dbReference type="Gene3D" id="3.40.960.10">
    <property type="entry name" value="VSR Endonuclease"/>
    <property type="match status" value="1"/>
</dbReference>
<evidence type="ECO:0000259" key="12">
    <source>
        <dbReference type="PROSITE" id="PS51217"/>
    </source>
</evidence>
<gene>
    <name evidence="13" type="ORF">EJV47_07035</name>
</gene>
<protein>
    <recommendedName>
        <fullName evidence="7">DNA 3'-5' helicase</fullName>
        <ecNumber evidence="7">5.6.2.4</ecNumber>
    </recommendedName>
</protein>
<dbReference type="Proteomes" id="UP000282184">
    <property type="component" value="Unassembled WGS sequence"/>
</dbReference>
<keyword evidence="1 9" id="KW-0547">Nucleotide-binding</keyword>
<dbReference type="GO" id="GO:0000725">
    <property type="term" value="P:recombinational repair"/>
    <property type="evidence" value="ECO:0007669"/>
    <property type="project" value="TreeGrafter"/>
</dbReference>
<comment type="catalytic activity">
    <reaction evidence="8">
        <text>ATP + H2O = ADP + phosphate + H(+)</text>
        <dbReference type="Rhea" id="RHEA:13065"/>
        <dbReference type="ChEBI" id="CHEBI:15377"/>
        <dbReference type="ChEBI" id="CHEBI:15378"/>
        <dbReference type="ChEBI" id="CHEBI:30616"/>
        <dbReference type="ChEBI" id="CHEBI:43474"/>
        <dbReference type="ChEBI" id="CHEBI:456216"/>
        <dbReference type="EC" id="5.6.2.4"/>
    </reaction>
</comment>
<evidence type="ECO:0000313" key="14">
    <source>
        <dbReference type="Proteomes" id="UP000282184"/>
    </source>
</evidence>
<dbReference type="PROSITE" id="PS51217">
    <property type="entry name" value="UVRD_HELICASE_CTER"/>
    <property type="match status" value="1"/>
</dbReference>
<keyword evidence="5" id="KW-0413">Isomerase</keyword>
<dbReference type="PANTHER" id="PTHR11070:SF67">
    <property type="entry name" value="DNA 3'-5' HELICASE"/>
    <property type="match status" value="1"/>
</dbReference>
<dbReference type="PANTHER" id="PTHR11070">
    <property type="entry name" value="UVRD / RECB / PCRA DNA HELICASE FAMILY MEMBER"/>
    <property type="match status" value="1"/>
</dbReference>
<sequence length="1374" mass="154436">MPATFRIYSASAGSGKTYQLTKEYLRLALGAGEAGYYKSILAITFTNAAAAEMKERIIGALRGFVHPGTDAKADALLTELAREMAEDGLLPPDAPELQEQELRRRAEQTFRLVLYHYADFAVSTIDSFVQRVVQAFTRELGLPAAFEVELDDESVLHAAVALLLDKVNRGQEHELLTRTLQDYALSKAEEGRSWNMLPEEIMRFGKFLLNESVHEAVAQLQQMELKQFRQLHKTLKERREQIRGEFEAAGARAVAALERHGLLPDQLAGGSRGVHSHFTRPLRWLDDPAGTPTSTARKAAESGKWGSGDAMKGALKPALEAVAGELTEAFEELELLQQRYLSQYLLIEGLLPQLFHVSLLSELSKAVQQVSQERNVVLIGEFNRRLASIVLREPVPFLYERLGERYQHLLIDEFQDTSELQWNNLLPLVENAVAFGHLSLAVGDAKQAIYRWRGGEMEQILRLYQGAPRALVERAQDLDMRAILAERYIGLAGALEPRSLQTNFRSGPQIIEFNNDFFTHVSQGHPGFPLVQQIYDEGFVQEAPSKASPPGPLSRGEGEPDDSVQRGGAAPLTLRSPAADEVLQPHGTVREFVMTADARTWDKTSEFSKEMRRRPTPAEDALWQELRDEKQGAKFRRQHVIGSVIVDFVCIPAMLVVEVDGEVHNDPQQAAYDAGRTYELEGLGYRVIRFTNEQVLQDISQVLSSVRQALSAADNAVAEARGGAAEHQRSSSAPSEQQSSGSPSPRERGPGGEAHVEILLTQHDAPARLYRPAEGRYAEQPLPGHLDAEVLDYDESTLYLTLALVEQALTDGFRLEDVAVLCRRRDQSRRVAKFLKERGYDIISADSLSLEFAEVVNLLVAILRVLHQPADTLARVEALLLVDKVVRGVPPTPTRARRIAEIAKEPRSRPFFDELRRLGYDVQEQQTGNRDLYELCETLMGLFGLLHRREESEYLFRFLDLTLEYSLRYGNNLGNFLSYWDQRKANLSINAPAGRGGAVTITTVHKAKGLAYGVVIVPWADWSLEPTSAFGGAYLWGRLADEDKPVPDMPPVAVVKQRKELTQTVLAAQYAEEREKTFVEALNLLYVAFTRPRQRLYILTRRPDAGRAAKDDATAPAGNVAQLLHRYLTDRGLWNEEQMSYVLSAGELINNEELIINNSQTDAAGNEQLLEDGSQSTASTEKPITNNEKRDTLFPLTNLATAAWEERLRLRRHASTVFDFSEQQQQRDWNRKLHFALRRVITAQDVERVAGQLTAEGLVSRREQPELLQRLRQIVQNAQLAPYFRPEVIAETEREILVGGTPREDYKPDRVVFEPNEGPAPGRVTLIDFRVPPPEPRHQTMLRQYGQLFRRLGYQDVRGLVYYFETEEVVAFGC</sequence>
<dbReference type="InterPro" id="IPR047216">
    <property type="entry name" value="Endonuclease_DUF559_bact"/>
</dbReference>
<evidence type="ECO:0000256" key="2">
    <source>
        <dbReference type="ARBA" id="ARBA00022801"/>
    </source>
</evidence>
<dbReference type="InterPro" id="IPR007569">
    <property type="entry name" value="DUF559"/>
</dbReference>
<dbReference type="OrthoDB" id="9810135at2"/>
<dbReference type="InterPro" id="IPR027417">
    <property type="entry name" value="P-loop_NTPase"/>
</dbReference>
<dbReference type="GO" id="GO:0043138">
    <property type="term" value="F:3'-5' DNA helicase activity"/>
    <property type="evidence" value="ECO:0007669"/>
    <property type="project" value="UniProtKB-EC"/>
</dbReference>
<dbReference type="GO" id="GO:0005524">
    <property type="term" value="F:ATP binding"/>
    <property type="evidence" value="ECO:0007669"/>
    <property type="project" value="UniProtKB-UniRule"/>
</dbReference>
<keyword evidence="14" id="KW-1185">Reference proteome</keyword>